<dbReference type="EnsemblPlants" id="Bo3g091850.1">
    <property type="protein sequence ID" value="Bo3g091850.1"/>
    <property type="gene ID" value="Bo3g091850"/>
</dbReference>
<reference evidence="2" key="2">
    <citation type="submission" date="2015-03" db="UniProtKB">
        <authorList>
            <consortium name="EnsemblPlants"/>
        </authorList>
    </citation>
    <scope>IDENTIFICATION</scope>
</reference>
<evidence type="ECO:0000313" key="2">
    <source>
        <dbReference type="EnsemblPlants" id="Bo3g091850.1"/>
    </source>
</evidence>
<dbReference type="AlphaFoldDB" id="A0A0D3BE39"/>
<feature type="region of interest" description="Disordered" evidence="1">
    <location>
        <begin position="1"/>
        <end position="27"/>
    </location>
</feature>
<proteinExistence type="predicted"/>
<keyword evidence="3" id="KW-1185">Reference proteome</keyword>
<dbReference type="STRING" id="109376.A0A0D3BE39"/>
<dbReference type="Proteomes" id="UP000032141">
    <property type="component" value="Chromosome C3"/>
</dbReference>
<feature type="compositionally biased region" description="Polar residues" evidence="1">
    <location>
        <begin position="1"/>
        <end position="10"/>
    </location>
</feature>
<accession>A0A0D3BE39</accession>
<evidence type="ECO:0000313" key="3">
    <source>
        <dbReference type="Proteomes" id="UP000032141"/>
    </source>
</evidence>
<dbReference type="Gramene" id="Bo3g091850.1">
    <property type="protein sequence ID" value="Bo3g091850.1"/>
    <property type="gene ID" value="Bo3g091850"/>
</dbReference>
<dbReference type="HOGENOM" id="CLU_1899107_0_0_1"/>
<reference evidence="2 3" key="1">
    <citation type="journal article" date="2014" name="Genome Biol.">
        <title>Transcriptome and methylome profiling reveals relics of genome dominance in the mesopolyploid Brassica oleracea.</title>
        <authorList>
            <person name="Parkin I.A."/>
            <person name="Koh C."/>
            <person name="Tang H."/>
            <person name="Robinson S.J."/>
            <person name="Kagale S."/>
            <person name="Clarke W.E."/>
            <person name="Town C.D."/>
            <person name="Nixon J."/>
            <person name="Krishnakumar V."/>
            <person name="Bidwell S.L."/>
            <person name="Denoeud F."/>
            <person name="Belcram H."/>
            <person name="Links M.G."/>
            <person name="Just J."/>
            <person name="Clarke C."/>
            <person name="Bender T."/>
            <person name="Huebert T."/>
            <person name="Mason A.S."/>
            <person name="Pires J.C."/>
            <person name="Barker G."/>
            <person name="Moore J."/>
            <person name="Walley P.G."/>
            <person name="Manoli S."/>
            <person name="Batley J."/>
            <person name="Edwards D."/>
            <person name="Nelson M.N."/>
            <person name="Wang X."/>
            <person name="Paterson A.H."/>
            <person name="King G."/>
            <person name="Bancroft I."/>
            <person name="Chalhoub B."/>
            <person name="Sharpe A.G."/>
        </authorList>
    </citation>
    <scope>NUCLEOTIDE SEQUENCE</scope>
    <source>
        <strain evidence="2 3">cv. TO1000</strain>
    </source>
</reference>
<evidence type="ECO:0000256" key="1">
    <source>
        <dbReference type="SAM" id="MobiDB-lite"/>
    </source>
</evidence>
<sequence length="134" mass="15685">MKPTPTTVPTSERRRYTRSATTLAKPPDLSRIEEGSEAYVQKRIDRSLVRRNFLGIFRRIDGSSEFRRYIPRKFLGKFRGFHFPSECPSEYRCFLVVQEKELRCCSPFLERSSIPGEDAATDLRSNEWKVVPHI</sequence>
<name>A0A0D3BE39_BRAOL</name>
<protein>
    <submittedName>
        <fullName evidence="2">Uncharacterized protein</fullName>
    </submittedName>
</protein>
<organism evidence="2 3">
    <name type="scientific">Brassica oleracea var. oleracea</name>
    <dbReference type="NCBI Taxonomy" id="109376"/>
    <lineage>
        <taxon>Eukaryota</taxon>
        <taxon>Viridiplantae</taxon>
        <taxon>Streptophyta</taxon>
        <taxon>Embryophyta</taxon>
        <taxon>Tracheophyta</taxon>
        <taxon>Spermatophyta</taxon>
        <taxon>Magnoliopsida</taxon>
        <taxon>eudicotyledons</taxon>
        <taxon>Gunneridae</taxon>
        <taxon>Pentapetalae</taxon>
        <taxon>rosids</taxon>
        <taxon>malvids</taxon>
        <taxon>Brassicales</taxon>
        <taxon>Brassicaceae</taxon>
        <taxon>Brassiceae</taxon>
        <taxon>Brassica</taxon>
    </lineage>
</organism>